<accession>A0A9X0DJR0</accession>
<name>A0A9X0DJR0_9HELO</name>
<reference evidence="1" key="1">
    <citation type="submission" date="2022-11" db="EMBL/GenBank/DDBJ databases">
        <title>Genome Resource of Sclerotinia nivalis Strain SnTB1, a Plant Pathogen Isolated from American Ginseng.</title>
        <authorList>
            <person name="Fan S."/>
        </authorList>
    </citation>
    <scope>NUCLEOTIDE SEQUENCE</scope>
    <source>
        <strain evidence="1">SnTB1</strain>
    </source>
</reference>
<comment type="caution">
    <text evidence="1">The sequence shown here is derived from an EMBL/GenBank/DDBJ whole genome shotgun (WGS) entry which is preliminary data.</text>
</comment>
<organism evidence="1 2">
    <name type="scientific">Sclerotinia nivalis</name>
    <dbReference type="NCBI Taxonomy" id="352851"/>
    <lineage>
        <taxon>Eukaryota</taxon>
        <taxon>Fungi</taxon>
        <taxon>Dikarya</taxon>
        <taxon>Ascomycota</taxon>
        <taxon>Pezizomycotina</taxon>
        <taxon>Leotiomycetes</taxon>
        <taxon>Helotiales</taxon>
        <taxon>Sclerotiniaceae</taxon>
        <taxon>Sclerotinia</taxon>
    </lineage>
</organism>
<dbReference type="EMBL" id="JAPEIS010000007">
    <property type="protein sequence ID" value="KAJ8064920.1"/>
    <property type="molecule type" value="Genomic_DNA"/>
</dbReference>
<keyword evidence="2" id="KW-1185">Reference proteome</keyword>
<dbReference type="Proteomes" id="UP001152300">
    <property type="component" value="Unassembled WGS sequence"/>
</dbReference>
<dbReference type="AlphaFoldDB" id="A0A9X0DJR0"/>
<gene>
    <name evidence="1" type="ORF">OCU04_007224</name>
</gene>
<sequence>MRQGKRNSYGHIEISSINCRTFLMSMQEDSISFSTAIQLPCTIAASPGDIIAKGIFVAQHNQLQIDVSEPVNSMSIVRDMYRTIHVSFVPMASKEDFDQVDKNLRTQFPIPCWLQ</sequence>
<evidence type="ECO:0000313" key="2">
    <source>
        <dbReference type="Proteomes" id="UP001152300"/>
    </source>
</evidence>
<evidence type="ECO:0000313" key="1">
    <source>
        <dbReference type="EMBL" id="KAJ8064920.1"/>
    </source>
</evidence>
<proteinExistence type="predicted"/>
<protein>
    <submittedName>
        <fullName evidence="1">Uncharacterized protein</fullName>
    </submittedName>
</protein>